<sequence length="107" mass="12675">MLDTWLSLLDLADLIFDDCLSSEDLSRFDTIVFNNKLTVKDRFIAHFDSNLRVPAYDYQISRIKILEILESDSLDNLFKKEGTKFNFSAFDCLFRRMNFFEKSRRGL</sequence>
<evidence type="ECO:0000313" key="2">
    <source>
        <dbReference type="Proteomes" id="UP000324831"/>
    </source>
</evidence>
<dbReference type="Proteomes" id="UP000324831">
    <property type="component" value="Unassembled WGS sequence"/>
</dbReference>
<reference evidence="1 2" key="1">
    <citation type="submission" date="2019-01" db="EMBL/GenBank/DDBJ databases">
        <title>Draft genome sequences of Candidatus Mycoplasma haemohominis SWG34-3 identified from a patient with pyrexia, anemia and liver dysfunction.</title>
        <authorList>
            <person name="Sekizuka T."/>
            <person name="Hattori N."/>
            <person name="Katano H."/>
            <person name="Takuma T."/>
            <person name="Ito T."/>
            <person name="Arai N."/>
            <person name="Yanai R."/>
            <person name="Ishii S."/>
            <person name="Miura Y."/>
            <person name="Tokunaga T."/>
            <person name="Watanabe H."/>
            <person name="Nomura N."/>
            <person name="Eguchi J."/>
            <person name="Arai T."/>
            <person name="Hasegawa H."/>
            <person name="Nakamaki T."/>
            <person name="Wakita T."/>
            <person name="Niki Y."/>
            <person name="Kuroda M."/>
        </authorList>
    </citation>
    <scope>NUCLEOTIDE SEQUENCE [LARGE SCALE GENOMIC DNA]</scope>
    <source>
        <strain evidence="1">SWG34-3</strain>
    </source>
</reference>
<evidence type="ECO:0000313" key="1">
    <source>
        <dbReference type="EMBL" id="GCE63694.1"/>
    </source>
</evidence>
<accession>A0A478FRL1</accession>
<comment type="caution">
    <text evidence="1">The sequence shown here is derived from an EMBL/GenBank/DDBJ whole genome shotgun (WGS) entry which is preliminary data.</text>
</comment>
<dbReference type="AlphaFoldDB" id="A0A478FRL1"/>
<dbReference type="RefSeq" id="WP_216083375.1">
    <property type="nucleotide sequence ID" value="NZ_CACTIB010000021.1"/>
</dbReference>
<proteinExistence type="predicted"/>
<protein>
    <submittedName>
        <fullName evidence="1">Uncharacterized protein</fullName>
    </submittedName>
</protein>
<gene>
    <name evidence="1" type="ORF">MHSWG343_06940</name>
</gene>
<organism evidence="1 2">
    <name type="scientific">Candidatus Mycoplasma haematohominis</name>
    <dbReference type="NCBI Taxonomy" id="1494318"/>
    <lineage>
        <taxon>Bacteria</taxon>
        <taxon>Bacillati</taxon>
        <taxon>Mycoplasmatota</taxon>
        <taxon>Mollicutes</taxon>
        <taxon>Mycoplasmataceae</taxon>
        <taxon>Mycoplasma</taxon>
    </lineage>
</organism>
<dbReference type="EMBL" id="BIMN01000003">
    <property type="protein sequence ID" value="GCE63694.1"/>
    <property type="molecule type" value="Genomic_DNA"/>
</dbReference>
<name>A0A478FRL1_9MOLU</name>